<name>A0A6P4I3D3_DROKI</name>
<sequence length="83" mass="8994">MEHRVFFAFLALTLIHLLLGGRNQLVEAAPSSEDLAKFGEMERTIKELTSSILAMSGASSGLNPGDPLANRNGNNIWPEDLQA</sequence>
<organism evidence="3 4">
    <name type="scientific">Drosophila kikkawai</name>
    <name type="common">Fruit fly</name>
    <dbReference type="NCBI Taxonomy" id="30033"/>
    <lineage>
        <taxon>Eukaryota</taxon>
        <taxon>Metazoa</taxon>
        <taxon>Ecdysozoa</taxon>
        <taxon>Arthropoda</taxon>
        <taxon>Hexapoda</taxon>
        <taxon>Insecta</taxon>
        <taxon>Pterygota</taxon>
        <taxon>Neoptera</taxon>
        <taxon>Endopterygota</taxon>
        <taxon>Diptera</taxon>
        <taxon>Brachycera</taxon>
        <taxon>Muscomorpha</taxon>
        <taxon>Ephydroidea</taxon>
        <taxon>Drosophilidae</taxon>
        <taxon>Drosophila</taxon>
        <taxon>Sophophora</taxon>
    </lineage>
</organism>
<protein>
    <submittedName>
        <fullName evidence="4">Uncharacterized protein</fullName>
    </submittedName>
</protein>
<evidence type="ECO:0000256" key="2">
    <source>
        <dbReference type="SAM" id="SignalP"/>
    </source>
</evidence>
<feature type="region of interest" description="Disordered" evidence="1">
    <location>
        <begin position="63"/>
        <end position="83"/>
    </location>
</feature>
<gene>
    <name evidence="4" type="primary">LOC108074933</name>
</gene>
<evidence type="ECO:0000313" key="3">
    <source>
        <dbReference type="Proteomes" id="UP001652661"/>
    </source>
</evidence>
<dbReference type="Proteomes" id="UP001652661">
    <property type="component" value="Chromosome X"/>
</dbReference>
<dbReference type="RefSeq" id="XP_017022650.1">
    <property type="nucleotide sequence ID" value="XM_017167161.3"/>
</dbReference>
<dbReference type="GeneID" id="108074933"/>
<keyword evidence="3" id="KW-1185">Reference proteome</keyword>
<reference evidence="4" key="1">
    <citation type="submission" date="2025-08" db="UniProtKB">
        <authorList>
            <consortium name="RefSeq"/>
        </authorList>
    </citation>
    <scope>IDENTIFICATION</scope>
    <source>
        <strain evidence="4">14028-0561.14</strain>
        <tissue evidence="4">Whole fly</tissue>
    </source>
</reference>
<dbReference type="AlphaFoldDB" id="A0A6P4I3D3"/>
<proteinExistence type="predicted"/>
<feature type="chain" id="PRO_5027996151" evidence="2">
    <location>
        <begin position="29"/>
        <end position="83"/>
    </location>
</feature>
<dbReference type="OrthoDB" id="7820877at2759"/>
<accession>A0A6P4I3D3</accession>
<keyword evidence="2" id="KW-0732">Signal</keyword>
<evidence type="ECO:0000313" key="4">
    <source>
        <dbReference type="RefSeq" id="XP_017022650.1"/>
    </source>
</evidence>
<feature type="signal peptide" evidence="2">
    <location>
        <begin position="1"/>
        <end position="28"/>
    </location>
</feature>
<evidence type="ECO:0000256" key="1">
    <source>
        <dbReference type="SAM" id="MobiDB-lite"/>
    </source>
</evidence>